<reference evidence="1" key="1">
    <citation type="submission" date="2020-10" db="EMBL/GenBank/DDBJ databases">
        <title>Taxonomic study of unclassified bacteria belonging to the class Ktedonobacteria.</title>
        <authorList>
            <person name="Yabe S."/>
            <person name="Wang C.M."/>
            <person name="Zheng Y."/>
            <person name="Sakai Y."/>
            <person name="Cavaletti L."/>
            <person name="Monciardini P."/>
            <person name="Donadio S."/>
        </authorList>
    </citation>
    <scope>NUCLEOTIDE SEQUENCE</scope>
    <source>
        <strain evidence="1">SOSP1-1</strain>
    </source>
</reference>
<keyword evidence="2" id="KW-1185">Reference proteome</keyword>
<proteinExistence type="predicted"/>
<dbReference type="Proteomes" id="UP000612362">
    <property type="component" value="Unassembled WGS sequence"/>
</dbReference>
<dbReference type="RefSeq" id="WP_220197404.1">
    <property type="nucleotide sequence ID" value="NZ_BNJF01000003.1"/>
</dbReference>
<comment type="caution">
    <text evidence="1">The sequence shown here is derived from an EMBL/GenBank/DDBJ whole genome shotgun (WGS) entry which is preliminary data.</text>
</comment>
<name>A0A8J3I3Q4_9CHLR</name>
<dbReference type="AlphaFoldDB" id="A0A8J3I3Q4"/>
<protein>
    <submittedName>
        <fullName evidence="1">Uncharacterized protein</fullName>
    </submittedName>
</protein>
<evidence type="ECO:0000313" key="1">
    <source>
        <dbReference type="EMBL" id="GHO48201.1"/>
    </source>
</evidence>
<accession>A0A8J3I3Q4</accession>
<gene>
    <name evidence="1" type="ORF">KSX_63640</name>
</gene>
<dbReference type="EMBL" id="BNJF01000003">
    <property type="protein sequence ID" value="GHO48201.1"/>
    <property type="molecule type" value="Genomic_DNA"/>
</dbReference>
<sequence length="178" mass="19701">MQVQVQLVREAARTFSVDRSGQITWNGEPIEIVAENGQYVLKFQGAEHRMVSVGGKLETKRLGGQQMKGVLLGAEWFTNLTGSDIYYLTKDGRLAYFPHAGQTIPTSISWLPPASGGFFFILPPKMKDQAIRAGRTDVIAPVMDDDPEYIGPLHGVQQQPVILRFFRRPGGVLFQPAA</sequence>
<organism evidence="1 2">
    <name type="scientific">Ktedonospora formicarum</name>
    <dbReference type="NCBI Taxonomy" id="2778364"/>
    <lineage>
        <taxon>Bacteria</taxon>
        <taxon>Bacillati</taxon>
        <taxon>Chloroflexota</taxon>
        <taxon>Ktedonobacteria</taxon>
        <taxon>Ktedonobacterales</taxon>
        <taxon>Ktedonobacteraceae</taxon>
        <taxon>Ktedonospora</taxon>
    </lineage>
</organism>
<evidence type="ECO:0000313" key="2">
    <source>
        <dbReference type="Proteomes" id="UP000612362"/>
    </source>
</evidence>